<name>A0A1Y2E454_9PEZI</name>
<proteinExistence type="predicted"/>
<evidence type="ECO:0008006" key="4">
    <source>
        <dbReference type="Google" id="ProtNLM"/>
    </source>
</evidence>
<dbReference type="STRING" id="1141098.A0A1Y2E454"/>
<dbReference type="Proteomes" id="UP000193689">
    <property type="component" value="Unassembled WGS sequence"/>
</dbReference>
<dbReference type="GeneID" id="63779880"/>
<keyword evidence="3" id="KW-1185">Reference proteome</keyword>
<sequence>MESNSQGRRGDRINSDSRWPYSRLNRAAALPTKTSDQGATTVHAPSRQPIFNNDANSRPGFLHRMPDHKASPTGLDSSLTPNHLVSTGSTYEYITGPNSPNYRGNSNNPENWGADIPVDESTALYLVNLPPTCTPRELLQAIRNVGKIHASSVSPPSGQYDTSAAKLVFWTRAAAEKFIDLVNRGEFSVNGYIPVVTMNKFKAPEQPASQHSRVLQVSGPSQIVQQDYLERFFQKTFAYDLDEFVEMYRTDTTTRLEVRFCSYRHQASNAYKYIGKAQRGEEIPGVDFTDEEKLHWHKVRVFWGVDPSA</sequence>
<evidence type="ECO:0000256" key="1">
    <source>
        <dbReference type="SAM" id="MobiDB-lite"/>
    </source>
</evidence>
<feature type="region of interest" description="Disordered" evidence="1">
    <location>
        <begin position="1"/>
        <end position="55"/>
    </location>
</feature>
<dbReference type="AlphaFoldDB" id="A0A1Y2E454"/>
<reference evidence="2 3" key="1">
    <citation type="submission" date="2016-07" db="EMBL/GenBank/DDBJ databases">
        <title>Pervasive Adenine N6-methylation of Active Genes in Fungi.</title>
        <authorList>
            <consortium name="DOE Joint Genome Institute"/>
            <person name="Mondo S.J."/>
            <person name="Dannebaum R.O."/>
            <person name="Kuo R.C."/>
            <person name="Labutti K."/>
            <person name="Haridas S."/>
            <person name="Kuo A."/>
            <person name="Salamov A."/>
            <person name="Ahrendt S.R."/>
            <person name="Lipzen A."/>
            <person name="Sullivan W."/>
            <person name="Andreopoulos W.B."/>
            <person name="Clum A."/>
            <person name="Lindquist E."/>
            <person name="Daum C."/>
            <person name="Ramamoorthy G.K."/>
            <person name="Gryganskyi A."/>
            <person name="Culley D."/>
            <person name="Magnuson J.K."/>
            <person name="James T.Y."/>
            <person name="O'Malley M.A."/>
            <person name="Stajich J.E."/>
            <person name="Spatafora J.W."/>
            <person name="Visel A."/>
            <person name="Grigoriev I.V."/>
        </authorList>
    </citation>
    <scope>NUCLEOTIDE SEQUENCE [LARGE SCALE GENOMIC DNA]</scope>
    <source>
        <strain evidence="2 3">CBS 129021</strain>
    </source>
</reference>
<dbReference type="SUPFAM" id="SSF54928">
    <property type="entry name" value="RNA-binding domain, RBD"/>
    <property type="match status" value="1"/>
</dbReference>
<dbReference type="InterPro" id="IPR012677">
    <property type="entry name" value="Nucleotide-bd_a/b_plait_sf"/>
</dbReference>
<dbReference type="InParanoid" id="A0A1Y2E454"/>
<dbReference type="RefSeq" id="XP_040717098.1">
    <property type="nucleotide sequence ID" value="XM_040863668.1"/>
</dbReference>
<gene>
    <name evidence="2" type="ORF">BCR38DRAFT_483787</name>
</gene>
<dbReference type="GO" id="GO:0003676">
    <property type="term" value="F:nucleic acid binding"/>
    <property type="evidence" value="ECO:0007669"/>
    <property type="project" value="InterPro"/>
</dbReference>
<organism evidence="2 3">
    <name type="scientific">Pseudomassariella vexata</name>
    <dbReference type="NCBI Taxonomy" id="1141098"/>
    <lineage>
        <taxon>Eukaryota</taxon>
        <taxon>Fungi</taxon>
        <taxon>Dikarya</taxon>
        <taxon>Ascomycota</taxon>
        <taxon>Pezizomycotina</taxon>
        <taxon>Sordariomycetes</taxon>
        <taxon>Xylariomycetidae</taxon>
        <taxon>Amphisphaeriales</taxon>
        <taxon>Pseudomassariaceae</taxon>
        <taxon>Pseudomassariella</taxon>
    </lineage>
</organism>
<accession>A0A1Y2E454</accession>
<dbReference type="OrthoDB" id="3508416at2759"/>
<evidence type="ECO:0000313" key="2">
    <source>
        <dbReference type="EMBL" id="ORY66134.1"/>
    </source>
</evidence>
<dbReference type="CDD" id="cd00590">
    <property type="entry name" value="RRM_SF"/>
    <property type="match status" value="1"/>
</dbReference>
<evidence type="ECO:0000313" key="3">
    <source>
        <dbReference type="Proteomes" id="UP000193689"/>
    </source>
</evidence>
<protein>
    <recommendedName>
        <fullName evidence="4">RRM domain-containing protein</fullName>
    </recommendedName>
</protein>
<dbReference type="EMBL" id="MCFJ01000005">
    <property type="protein sequence ID" value="ORY66134.1"/>
    <property type="molecule type" value="Genomic_DNA"/>
</dbReference>
<dbReference type="InterPro" id="IPR035979">
    <property type="entry name" value="RBD_domain_sf"/>
</dbReference>
<dbReference type="Gene3D" id="3.30.70.330">
    <property type="match status" value="1"/>
</dbReference>
<comment type="caution">
    <text evidence="2">The sequence shown here is derived from an EMBL/GenBank/DDBJ whole genome shotgun (WGS) entry which is preliminary data.</text>
</comment>